<dbReference type="Gene3D" id="3.40.309.10">
    <property type="entry name" value="Aldehyde Dehydrogenase, Chain A, domain 2"/>
    <property type="match status" value="1"/>
</dbReference>
<name>A0A8F9TX66_9BACT</name>
<dbReference type="AlphaFoldDB" id="A0A8F9TX66"/>
<protein>
    <submittedName>
        <fullName evidence="3">Aldehyde dehydrogenase (NADP(+))</fullName>
    </submittedName>
</protein>
<dbReference type="Pfam" id="PF00171">
    <property type="entry name" value="Aldedh"/>
    <property type="match status" value="1"/>
</dbReference>
<keyword evidence="1" id="KW-0560">Oxidoreductase</keyword>
<proteinExistence type="predicted"/>
<dbReference type="InterPro" id="IPR044151">
    <property type="entry name" value="ALDH_KGSADH"/>
</dbReference>
<dbReference type="SUPFAM" id="SSF53720">
    <property type="entry name" value="ALDH-like"/>
    <property type="match status" value="1"/>
</dbReference>
<evidence type="ECO:0000259" key="2">
    <source>
        <dbReference type="Pfam" id="PF00171"/>
    </source>
</evidence>
<dbReference type="InterPro" id="IPR015590">
    <property type="entry name" value="Aldehyde_DH_dom"/>
</dbReference>
<feature type="domain" description="Aldehyde dehydrogenase" evidence="2">
    <location>
        <begin position="19"/>
        <end position="462"/>
    </location>
</feature>
<reference evidence="3" key="1">
    <citation type="submission" date="2021-08" db="EMBL/GenBank/DDBJ databases">
        <title>Genome of a novel bacterium of the phylum Verrucomicrobia, Oleiharenicola sp. KSB-15.</title>
        <authorList>
            <person name="Chung J.-H."/>
            <person name="Ahn J.-H."/>
            <person name="Yoon Y."/>
            <person name="Kim D.-Y."/>
            <person name="An S.-H."/>
            <person name="Park I."/>
            <person name="Yeon J."/>
        </authorList>
    </citation>
    <scope>NUCLEOTIDE SEQUENCE</scope>
    <source>
        <strain evidence="3">KSB-15</strain>
    </source>
</reference>
<dbReference type="InterPro" id="IPR016163">
    <property type="entry name" value="Ald_DH_C"/>
</dbReference>
<evidence type="ECO:0000256" key="1">
    <source>
        <dbReference type="ARBA" id="ARBA00023002"/>
    </source>
</evidence>
<keyword evidence="4" id="KW-1185">Reference proteome</keyword>
<gene>
    <name evidence="3" type="ORF">K0B96_03390</name>
</gene>
<dbReference type="Proteomes" id="UP000825051">
    <property type="component" value="Chromosome"/>
</dbReference>
<sequence length="532" mass="55871">MRITGRSLIGWGEGTPGGKRFHGCDPARGVELAPAFASATGEDVTRAVELARAAAPIVARKTGAERAALLQRVAEKLEANGAVLAERAAQETALAPGRCESEIARTAGQLRLYGAEAAQGDWLDARIETAQPDRQPTSKPDHRSMLRPLGPVVVFGASNFPFAYSVAGGDTASALAAGCPVIVKAHPAHPGTGELVGRLVVAAVRECGWPEGTFSLLFDAGFEVGQALVKHAAVQAVGFTGSLRGGRALADLAAARAEPIPVYAEMGSVNPVFVRPGAIAEHGAELAEQLHASATLAVGQFCTNPGVIVVERSAAAEVWVRQLAEKLEATAPATMLTPGMAEKFWEGVAKRAQSARTVVGEKAREKNAGTGATARPVWFETDAVVFARERGLSEEIFGPSAVVVWCRDHAEMLDVARHLEGSLTATLLAGAAEAAGERELIEVLASRAGRVILNGFPTGLEVSHAIVHGGPYPATSDGGRSTSVGTRALQRWTRLVCYQNFADELLPVELQNANPRGLLRRVNGEWTRGAVR</sequence>
<dbReference type="PANTHER" id="PTHR43353">
    <property type="entry name" value="SUCCINATE-SEMIALDEHYDE DEHYDROGENASE, MITOCHONDRIAL"/>
    <property type="match status" value="1"/>
</dbReference>
<accession>A0A8F9TX66</accession>
<organism evidence="3 4">
    <name type="scientific">Horticoccus luteus</name>
    <dbReference type="NCBI Taxonomy" id="2862869"/>
    <lineage>
        <taxon>Bacteria</taxon>
        <taxon>Pseudomonadati</taxon>
        <taxon>Verrucomicrobiota</taxon>
        <taxon>Opitutia</taxon>
        <taxon>Opitutales</taxon>
        <taxon>Opitutaceae</taxon>
        <taxon>Horticoccus</taxon>
    </lineage>
</organism>
<dbReference type="InterPro" id="IPR050740">
    <property type="entry name" value="Aldehyde_DH_Superfamily"/>
</dbReference>
<evidence type="ECO:0000313" key="3">
    <source>
        <dbReference type="EMBL" id="QYM79677.1"/>
    </source>
</evidence>
<dbReference type="KEGG" id="ole:K0B96_03390"/>
<dbReference type="InterPro" id="IPR016162">
    <property type="entry name" value="Ald_DH_N"/>
</dbReference>
<dbReference type="Gene3D" id="3.40.605.10">
    <property type="entry name" value="Aldehyde Dehydrogenase, Chain A, domain 1"/>
    <property type="match status" value="1"/>
</dbReference>
<evidence type="ECO:0000313" key="4">
    <source>
        <dbReference type="Proteomes" id="UP000825051"/>
    </source>
</evidence>
<dbReference type="RefSeq" id="WP_220163864.1">
    <property type="nucleotide sequence ID" value="NZ_CP080507.1"/>
</dbReference>
<dbReference type="EMBL" id="CP080507">
    <property type="protein sequence ID" value="QYM79677.1"/>
    <property type="molecule type" value="Genomic_DNA"/>
</dbReference>
<dbReference type="GO" id="GO:0016620">
    <property type="term" value="F:oxidoreductase activity, acting on the aldehyde or oxo group of donors, NAD or NADP as acceptor"/>
    <property type="evidence" value="ECO:0007669"/>
    <property type="project" value="InterPro"/>
</dbReference>
<dbReference type="InterPro" id="IPR016161">
    <property type="entry name" value="Ald_DH/histidinol_DH"/>
</dbReference>
<dbReference type="PANTHER" id="PTHR43353:SF3">
    <property type="entry name" value="ALDEHYDE DEHYDROGENASE-RELATED"/>
    <property type="match status" value="1"/>
</dbReference>
<dbReference type="CDD" id="cd07129">
    <property type="entry name" value="ALDH_KGSADH"/>
    <property type="match status" value="1"/>
</dbReference>